<proteinExistence type="predicted"/>
<keyword evidence="2" id="KW-1185">Reference proteome</keyword>
<dbReference type="RefSeq" id="XP_003032076.1">
    <property type="nucleotide sequence ID" value="XM_003032030.1"/>
</dbReference>
<gene>
    <name evidence="1" type="ORF">SCHCODRAFT_234700</name>
</gene>
<dbReference type="HOGENOM" id="CLU_482464_0_0_1"/>
<evidence type="ECO:0000313" key="1">
    <source>
        <dbReference type="EMBL" id="EFI97173.1"/>
    </source>
</evidence>
<accession>D8Q466</accession>
<sequence length="565" mass="63240">MDFSVTRLPVFIYNSISAALFGAPVDNSAIQDPAPVKPPAIYRLSVETLHEIAEHVGHNSKADLASLVRVDQRFQALGEGILWRELPSIVPLLRLLMPEYFYLNYVYVRQHKPLPDDIWEQHPSLLRLASHVTTLLIHPISSPTLDHYFDTFWRQGTILVDMHTLTGVSRSLSSDPSRAALFPRLQRLEVNSFSGIPAELLLPLLGANLSSCVAYCTIWGLDELLRRTKIDNFSHCEFMLSDLLEEILNDNDTSDDEDDDPEPFRPYSVVEHRSVFDMPNLRDIAPVIHSLRALKLRLIFAKDLPALLQPAYDSLRSLNVEISELDDTETDYNLRSLRSLTVRKQKAAFARALSLDIAGSDDLDTLLTRIRQECRPATLRRVRIDERKGSSRDWSFAVDQLTPLRAFPCLVELDISVSSDISMTDADYAALAPSWPSLRVFKLKHARDAPDTAVLSSSTTLAALVSFATSCPDLEELGIQLHVNSLPDLVLPARQSRIHTLDLGFRTALGVDVPLVAGFLRSLFPGLQKLHVVPALGVATMWNRVRYSVLPPYYGASAPWLPASN</sequence>
<organism evidence="2">
    <name type="scientific">Schizophyllum commune (strain H4-8 / FGSC 9210)</name>
    <name type="common">Split gill fungus</name>
    <dbReference type="NCBI Taxonomy" id="578458"/>
    <lineage>
        <taxon>Eukaryota</taxon>
        <taxon>Fungi</taxon>
        <taxon>Dikarya</taxon>
        <taxon>Basidiomycota</taxon>
        <taxon>Agaricomycotina</taxon>
        <taxon>Agaricomycetes</taxon>
        <taxon>Agaricomycetidae</taxon>
        <taxon>Agaricales</taxon>
        <taxon>Schizophyllaceae</taxon>
        <taxon>Schizophyllum</taxon>
    </lineage>
</organism>
<dbReference type="VEuPathDB" id="FungiDB:SCHCODRAFT_02600011"/>
<protein>
    <submittedName>
        <fullName evidence="1">Uncharacterized protein</fullName>
    </submittedName>
</protein>
<dbReference type="InParanoid" id="D8Q466"/>
<dbReference type="KEGG" id="scm:SCHCO_02600011"/>
<dbReference type="OrthoDB" id="2910378at2759"/>
<dbReference type="EMBL" id="GL377306">
    <property type="protein sequence ID" value="EFI97173.1"/>
    <property type="molecule type" value="Genomic_DNA"/>
</dbReference>
<dbReference type="AlphaFoldDB" id="D8Q466"/>
<evidence type="ECO:0000313" key="2">
    <source>
        <dbReference type="Proteomes" id="UP000007431"/>
    </source>
</evidence>
<dbReference type="Proteomes" id="UP000007431">
    <property type="component" value="Unassembled WGS sequence"/>
</dbReference>
<reference evidence="1 2" key="1">
    <citation type="journal article" date="2010" name="Nat. Biotechnol.">
        <title>Genome sequence of the model mushroom Schizophyllum commune.</title>
        <authorList>
            <person name="Ohm R.A."/>
            <person name="de Jong J.F."/>
            <person name="Lugones L.G."/>
            <person name="Aerts A."/>
            <person name="Kothe E."/>
            <person name="Stajich J.E."/>
            <person name="de Vries R.P."/>
            <person name="Record E."/>
            <person name="Levasseur A."/>
            <person name="Baker S.E."/>
            <person name="Bartholomew K.A."/>
            <person name="Coutinho P.M."/>
            <person name="Erdmann S."/>
            <person name="Fowler T.J."/>
            <person name="Gathman A.C."/>
            <person name="Lombard V."/>
            <person name="Henrissat B."/>
            <person name="Knabe N."/>
            <person name="Kuees U."/>
            <person name="Lilly W.W."/>
            <person name="Lindquist E."/>
            <person name="Lucas S."/>
            <person name="Magnuson J.K."/>
            <person name="Piumi F."/>
            <person name="Raudaskoski M."/>
            <person name="Salamov A."/>
            <person name="Schmutz J."/>
            <person name="Schwarze F.W.M.R."/>
            <person name="vanKuyk P.A."/>
            <person name="Horton J.S."/>
            <person name="Grigoriev I.V."/>
            <person name="Woesten H.A.B."/>
        </authorList>
    </citation>
    <scope>NUCLEOTIDE SEQUENCE [LARGE SCALE GENOMIC DNA]</scope>
    <source>
        <strain evidence="2">H4-8 / FGSC 9210</strain>
    </source>
</reference>
<name>D8Q466_SCHCM</name>
<dbReference type="GeneID" id="9589428"/>
<dbReference type="InterPro" id="IPR032675">
    <property type="entry name" value="LRR_dom_sf"/>
</dbReference>
<dbReference type="Gene3D" id="3.80.10.10">
    <property type="entry name" value="Ribonuclease Inhibitor"/>
    <property type="match status" value="1"/>
</dbReference>